<dbReference type="AlphaFoldDB" id="A0A4P6FET7"/>
<keyword evidence="2" id="KW-0732">Signal</keyword>
<keyword evidence="4" id="KW-1185">Reference proteome</keyword>
<dbReference type="KEGG" id="agf:ET445_01670"/>
<sequence>MKIRGTRSLLALAGAALLVTSLSACITIEAPAGGDAAPETTSAPSPSEPPTTTPAPDEPVVGAPNTIAFEDGDCGYDPDAGALSMVAFVITADDSVTPVELTYSVFVPGSDPVVRKTESVGPVITVIQTECGSGVASAPWTFTATSPSGGSLGCVSSFGGKILRTASDYAEGDTARGVSVDCSGHPGM</sequence>
<accession>A0A4P6FET7</accession>
<evidence type="ECO:0000256" key="2">
    <source>
        <dbReference type="SAM" id="SignalP"/>
    </source>
</evidence>
<dbReference type="Proteomes" id="UP000291259">
    <property type="component" value="Chromosome"/>
</dbReference>
<reference evidence="3 4" key="1">
    <citation type="submission" date="2019-01" db="EMBL/GenBank/DDBJ databases">
        <title>Genome sequencing of strain FW100M-8.</title>
        <authorList>
            <person name="Heo J."/>
            <person name="Kim S.-J."/>
            <person name="Kim J.-S."/>
            <person name="Hong S.-B."/>
            <person name="Kwon S.-W."/>
        </authorList>
    </citation>
    <scope>NUCLEOTIDE SEQUENCE [LARGE SCALE GENOMIC DNA]</scope>
    <source>
        <strain evidence="3 4">FW100M-8</strain>
    </source>
</reference>
<dbReference type="PROSITE" id="PS51257">
    <property type="entry name" value="PROKAR_LIPOPROTEIN"/>
    <property type="match status" value="1"/>
</dbReference>
<protein>
    <recommendedName>
        <fullName evidence="5">Lipoprotein</fullName>
    </recommendedName>
</protein>
<feature type="chain" id="PRO_5038709005" description="Lipoprotein" evidence="2">
    <location>
        <begin position="25"/>
        <end position="188"/>
    </location>
</feature>
<dbReference type="EMBL" id="CP035491">
    <property type="protein sequence ID" value="QAY72237.1"/>
    <property type="molecule type" value="Genomic_DNA"/>
</dbReference>
<organism evidence="3 4">
    <name type="scientific">Agromyces protaetiae</name>
    <dbReference type="NCBI Taxonomy" id="2509455"/>
    <lineage>
        <taxon>Bacteria</taxon>
        <taxon>Bacillati</taxon>
        <taxon>Actinomycetota</taxon>
        <taxon>Actinomycetes</taxon>
        <taxon>Micrococcales</taxon>
        <taxon>Microbacteriaceae</taxon>
        <taxon>Agromyces</taxon>
    </lineage>
</organism>
<evidence type="ECO:0000256" key="1">
    <source>
        <dbReference type="SAM" id="MobiDB-lite"/>
    </source>
</evidence>
<feature type="compositionally biased region" description="Low complexity" evidence="1">
    <location>
        <begin position="35"/>
        <end position="45"/>
    </location>
</feature>
<dbReference type="RefSeq" id="WP_129188261.1">
    <property type="nucleotide sequence ID" value="NZ_CP035491.1"/>
</dbReference>
<evidence type="ECO:0000313" key="3">
    <source>
        <dbReference type="EMBL" id="QAY72237.1"/>
    </source>
</evidence>
<gene>
    <name evidence="3" type="ORF">ET445_01670</name>
</gene>
<feature type="signal peptide" evidence="2">
    <location>
        <begin position="1"/>
        <end position="24"/>
    </location>
</feature>
<proteinExistence type="predicted"/>
<dbReference type="OrthoDB" id="5007665at2"/>
<evidence type="ECO:0008006" key="5">
    <source>
        <dbReference type="Google" id="ProtNLM"/>
    </source>
</evidence>
<feature type="compositionally biased region" description="Pro residues" evidence="1">
    <location>
        <begin position="46"/>
        <end position="57"/>
    </location>
</feature>
<feature type="region of interest" description="Disordered" evidence="1">
    <location>
        <begin position="33"/>
        <end position="62"/>
    </location>
</feature>
<name>A0A4P6FET7_9MICO</name>
<evidence type="ECO:0000313" key="4">
    <source>
        <dbReference type="Proteomes" id="UP000291259"/>
    </source>
</evidence>